<proteinExistence type="predicted"/>
<protein>
    <submittedName>
        <fullName evidence="1">Uncharacterized protein</fullName>
    </submittedName>
</protein>
<dbReference type="AlphaFoldDB" id="A0A4Q0NXP2"/>
<organism evidence="1 2">
    <name type="scientific">Leeuwenhoekiella aestuarii</name>
    <dbReference type="NCBI Taxonomy" id="2249426"/>
    <lineage>
        <taxon>Bacteria</taxon>
        <taxon>Pseudomonadati</taxon>
        <taxon>Bacteroidota</taxon>
        <taxon>Flavobacteriia</taxon>
        <taxon>Flavobacteriales</taxon>
        <taxon>Flavobacteriaceae</taxon>
        <taxon>Leeuwenhoekiella</taxon>
    </lineage>
</organism>
<evidence type="ECO:0000313" key="1">
    <source>
        <dbReference type="EMBL" id="RXG16688.1"/>
    </source>
</evidence>
<keyword evidence="2" id="KW-1185">Reference proteome</keyword>
<gene>
    <name evidence="1" type="ORF">DSM04_102269</name>
</gene>
<comment type="caution">
    <text evidence="1">The sequence shown here is derived from an EMBL/GenBank/DDBJ whole genome shotgun (WGS) entry which is preliminary data.</text>
</comment>
<sequence length="58" mass="6572">MSSGLLSIDVIFDYKLKAGKLKNRNAIRILALNRYPVTLIEEAKKLAAEFDDFKNISD</sequence>
<name>A0A4Q0NXP2_9FLAO</name>
<dbReference type="Proteomes" id="UP000289821">
    <property type="component" value="Unassembled WGS sequence"/>
</dbReference>
<reference evidence="1 2" key="1">
    <citation type="submission" date="2018-07" db="EMBL/GenBank/DDBJ databases">
        <title>Leeuwenhoekiella genomics.</title>
        <authorList>
            <person name="Tahon G."/>
            <person name="Willems A."/>
        </authorList>
    </citation>
    <scope>NUCLEOTIDE SEQUENCE [LARGE SCALE GENOMIC DNA]</scope>
    <source>
        <strain evidence="1 2">R-50232</strain>
    </source>
</reference>
<evidence type="ECO:0000313" key="2">
    <source>
        <dbReference type="Proteomes" id="UP000289821"/>
    </source>
</evidence>
<dbReference type="EMBL" id="QOVI01000002">
    <property type="protein sequence ID" value="RXG16688.1"/>
    <property type="molecule type" value="Genomic_DNA"/>
</dbReference>
<accession>A0A4Q0NXP2</accession>
<dbReference type="RefSeq" id="WP_161567066.1">
    <property type="nucleotide sequence ID" value="NZ_QOVI01000002.1"/>
</dbReference>